<reference evidence="6 7" key="1">
    <citation type="submission" date="2024-04" db="EMBL/GenBank/DDBJ databases">
        <title>The reference genome of an endangered Asteraceae, Deinandra increscens subsp. villosa, native to the Central Coast of California.</title>
        <authorList>
            <person name="Guilliams M."/>
            <person name="Hasenstab-Lehman K."/>
            <person name="Meyer R."/>
            <person name="Mcevoy S."/>
        </authorList>
    </citation>
    <scope>NUCLEOTIDE SEQUENCE [LARGE SCALE GENOMIC DNA]</scope>
    <source>
        <tissue evidence="6">Leaf</tissue>
    </source>
</reference>
<dbReference type="EMBL" id="JBCNJP010000023">
    <property type="protein sequence ID" value="KAK9057621.1"/>
    <property type="molecule type" value="Genomic_DNA"/>
</dbReference>
<dbReference type="Proteomes" id="UP001408789">
    <property type="component" value="Unassembled WGS sequence"/>
</dbReference>
<dbReference type="GO" id="GO:0008234">
    <property type="term" value="F:cysteine-type peptidase activity"/>
    <property type="evidence" value="ECO:0007669"/>
    <property type="project" value="InterPro"/>
</dbReference>
<evidence type="ECO:0000259" key="5">
    <source>
        <dbReference type="PROSITE" id="PS50600"/>
    </source>
</evidence>
<dbReference type="InterPro" id="IPR008906">
    <property type="entry name" value="HATC_C_dom"/>
</dbReference>
<dbReference type="GO" id="GO:0006508">
    <property type="term" value="P:proteolysis"/>
    <property type="evidence" value="ECO:0007669"/>
    <property type="project" value="UniProtKB-KW"/>
</dbReference>
<dbReference type="Pfam" id="PF05699">
    <property type="entry name" value="Dimer_Tnp_hAT"/>
    <property type="match status" value="1"/>
</dbReference>
<dbReference type="PROSITE" id="PS50600">
    <property type="entry name" value="ULP_PROTEASE"/>
    <property type="match status" value="1"/>
</dbReference>
<keyword evidence="2" id="KW-0645">Protease</keyword>
<dbReference type="SUPFAM" id="SSF53098">
    <property type="entry name" value="Ribonuclease H-like"/>
    <property type="match status" value="1"/>
</dbReference>
<comment type="similarity">
    <text evidence="1">Belongs to the peptidase C48 family.</text>
</comment>
<organism evidence="6 7">
    <name type="scientific">Deinandra increscens subsp. villosa</name>
    <dbReference type="NCBI Taxonomy" id="3103831"/>
    <lineage>
        <taxon>Eukaryota</taxon>
        <taxon>Viridiplantae</taxon>
        <taxon>Streptophyta</taxon>
        <taxon>Embryophyta</taxon>
        <taxon>Tracheophyta</taxon>
        <taxon>Spermatophyta</taxon>
        <taxon>Magnoliopsida</taxon>
        <taxon>eudicotyledons</taxon>
        <taxon>Gunneridae</taxon>
        <taxon>Pentapetalae</taxon>
        <taxon>asterids</taxon>
        <taxon>campanulids</taxon>
        <taxon>Asterales</taxon>
        <taxon>Asteraceae</taxon>
        <taxon>Asteroideae</taxon>
        <taxon>Heliantheae alliance</taxon>
        <taxon>Madieae</taxon>
        <taxon>Madiinae</taxon>
        <taxon>Deinandra</taxon>
    </lineage>
</organism>
<proteinExistence type="inferred from homology"/>
<name>A0AAP0CKF4_9ASTR</name>
<dbReference type="PANTHER" id="PTHR32166">
    <property type="entry name" value="OSJNBA0013A04.12 PROTEIN"/>
    <property type="match status" value="1"/>
</dbReference>
<comment type="caution">
    <text evidence="6">The sequence shown here is derived from an EMBL/GenBank/DDBJ whole genome shotgun (WGS) entry which is preliminary data.</text>
</comment>
<protein>
    <recommendedName>
        <fullName evidence="5">Ubiquitin-like protease family profile domain-containing protein</fullName>
    </recommendedName>
</protein>
<dbReference type="InterPro" id="IPR007021">
    <property type="entry name" value="DUF659"/>
</dbReference>
<gene>
    <name evidence="6" type="ORF">SSX86_022457</name>
</gene>
<evidence type="ECO:0000313" key="7">
    <source>
        <dbReference type="Proteomes" id="UP001408789"/>
    </source>
</evidence>
<feature type="domain" description="Ubiquitin-like protease family profile" evidence="5">
    <location>
        <begin position="942"/>
        <end position="1111"/>
    </location>
</feature>
<feature type="region of interest" description="Disordered" evidence="4">
    <location>
        <begin position="1"/>
        <end position="21"/>
    </location>
</feature>
<dbReference type="InterPro" id="IPR012337">
    <property type="entry name" value="RNaseH-like_sf"/>
</dbReference>
<evidence type="ECO:0000256" key="4">
    <source>
        <dbReference type="SAM" id="MobiDB-lite"/>
    </source>
</evidence>
<evidence type="ECO:0000256" key="3">
    <source>
        <dbReference type="ARBA" id="ARBA00022801"/>
    </source>
</evidence>
<dbReference type="GO" id="GO:0046983">
    <property type="term" value="F:protein dimerization activity"/>
    <property type="evidence" value="ECO:0007669"/>
    <property type="project" value="InterPro"/>
</dbReference>
<dbReference type="InterPro" id="IPR038765">
    <property type="entry name" value="Papain-like_cys_pep_sf"/>
</dbReference>
<keyword evidence="7" id="KW-1185">Reference proteome</keyword>
<feature type="region of interest" description="Disordered" evidence="4">
    <location>
        <begin position="30"/>
        <end position="49"/>
    </location>
</feature>
<evidence type="ECO:0000256" key="2">
    <source>
        <dbReference type="ARBA" id="ARBA00022670"/>
    </source>
</evidence>
<accession>A0AAP0CKF4</accession>
<evidence type="ECO:0000256" key="1">
    <source>
        <dbReference type="ARBA" id="ARBA00005234"/>
    </source>
</evidence>
<dbReference type="Gene3D" id="3.40.395.10">
    <property type="entry name" value="Adenoviral Proteinase, Chain A"/>
    <property type="match status" value="1"/>
</dbReference>
<dbReference type="PANTHER" id="PTHR32166:SF81">
    <property type="entry name" value="OS06G0658400 PROTEIN"/>
    <property type="match status" value="1"/>
</dbReference>
<dbReference type="Pfam" id="PF04937">
    <property type="entry name" value="DUF659"/>
    <property type="match status" value="1"/>
</dbReference>
<feature type="region of interest" description="Disordered" evidence="4">
    <location>
        <begin position="804"/>
        <end position="861"/>
    </location>
</feature>
<feature type="compositionally biased region" description="Basic and acidic residues" evidence="4">
    <location>
        <begin position="804"/>
        <end position="850"/>
    </location>
</feature>
<dbReference type="Pfam" id="PF02902">
    <property type="entry name" value="Peptidase_C48"/>
    <property type="match status" value="1"/>
</dbReference>
<dbReference type="AlphaFoldDB" id="A0AAP0CKF4"/>
<sequence length="1153" mass="132308">MVFGKKQAVPINEDEQVQQEQDFEDVVHVDDEDDEEISKVGSSSSQGTHDKPLYEEVTIIGAANSKNPGGTKQWVCKHCKEKFNSSYTRMHCHFFGPLPGKKKDIARCKVMLSDREIYEQLQKRVKAAEKAGISRSLKTSVVTKKPNINSKKPIEQAFSVMERSWVDLKIIRALCANGIPFNVLRNPQFQEMISALKRAPEGYKPPSSEKARTTLLDECVRDVEKDLTPFKDTWYAQGLSIVSDGWTNIKHKPLINVLAVNNRGSMFMYAEDFSGVEKTGAAIAEFLTKAIESVGSSNVLSVVTDNAANCKAAGKEIEKAYKHIFWSPCCVHTLNLVFKDFAKEFIWLHVTYKRGKEVVKYFLNHGQALSIFRDNSQLELLKVAKTRFASHYILLKRLNTCREALSTTISLNSWREWAAKQSDDHTTDVVATIRNDDFWNDVENILKITKPIYLLVKFCDGEGAKMGEIYEKMDNMLGEIKEVMENGVYALSYPKAVDIITTRWNKMNIPLHCLGFALTPRFYDTRYLQMKAPGGLDRRAPNLDKEVMKGVMEAFQRISENKEEYQLLRTQFAKFHMKTGLFGIEAAHLDAVTMEAIEWWSTYGAEAPELADVAKKVLSQPISSSSAERNWSTYSYIHSVKRNRLNSQRADKLVYVHSNIRLCSRFSEGYKEGPHKKWDVDAESTNLESARIEDVWDELDSDDERTKKGKKQRFVLARRFWHVRRELFHDAYFDCGGFLAFVDSALAPVQSRAGFDSFFSIQTLAHDSDRGVFQFPFPFMLFCLAYIRDNKKITKNAKKDIKSLPAKKDEERKHEDKNAKMDDQKGAKKADEKATEMGKESKKEKKRQREPDEENEKELRTKGYQLITGEAIKELKDKKKAKVNEKETMQRRMTRDQKNTRVRMEKSVPLRMAAMMVDGQVSKVDSIKVWCEDDLFGYESFTYLTWTDFNKVFSMDELSGTVVTTYTMYLYEQIKNGSKGDHGICFMTPTATMQHERKAKARNVDDSSRLVAERLSKRNDNHIILLPYNPGRHWVLGVLDMKKNTCYYLDSIGPMSVDVQFKHIVDAAIGLYNVQSGSKKMIKLKWVNSKCPIQPGSTECGYYVLKFMKEIVQQGVEVLENDNIGGDTNEYTDADFDEIREEWATYVSNFIFR</sequence>
<dbReference type="SUPFAM" id="SSF54001">
    <property type="entry name" value="Cysteine proteinases"/>
    <property type="match status" value="1"/>
</dbReference>
<feature type="compositionally biased region" description="Acidic residues" evidence="4">
    <location>
        <begin position="12"/>
        <end position="21"/>
    </location>
</feature>
<evidence type="ECO:0000313" key="6">
    <source>
        <dbReference type="EMBL" id="KAK9057621.1"/>
    </source>
</evidence>
<dbReference type="InterPro" id="IPR003653">
    <property type="entry name" value="Peptidase_C48_C"/>
</dbReference>
<keyword evidence="3" id="KW-0378">Hydrolase</keyword>
<feature type="region of interest" description="Disordered" evidence="4">
    <location>
        <begin position="878"/>
        <end position="902"/>
    </location>
</feature>